<keyword evidence="3" id="KW-1185">Reference proteome</keyword>
<comment type="caution">
    <text evidence="2">The sequence shown here is derived from an EMBL/GenBank/DDBJ whole genome shotgun (WGS) entry which is preliminary data.</text>
</comment>
<dbReference type="EMBL" id="JAGDFL010000044">
    <property type="protein sequence ID" value="KAG7399812.1"/>
    <property type="molecule type" value="Genomic_DNA"/>
</dbReference>
<feature type="region of interest" description="Disordered" evidence="1">
    <location>
        <begin position="1"/>
        <end position="27"/>
    </location>
</feature>
<dbReference type="AlphaFoldDB" id="A0A8T1X0L6"/>
<protein>
    <submittedName>
        <fullName evidence="2">Uncharacterized protein</fullName>
    </submittedName>
</protein>
<gene>
    <name evidence="2" type="ORF">PHYBOEH_007811</name>
</gene>
<feature type="compositionally biased region" description="Acidic residues" evidence="1">
    <location>
        <begin position="1"/>
        <end position="21"/>
    </location>
</feature>
<evidence type="ECO:0000313" key="3">
    <source>
        <dbReference type="Proteomes" id="UP000693981"/>
    </source>
</evidence>
<accession>A0A8T1X0L6</accession>
<evidence type="ECO:0000256" key="1">
    <source>
        <dbReference type="SAM" id="MobiDB-lite"/>
    </source>
</evidence>
<organism evidence="2 3">
    <name type="scientific">Phytophthora boehmeriae</name>
    <dbReference type="NCBI Taxonomy" id="109152"/>
    <lineage>
        <taxon>Eukaryota</taxon>
        <taxon>Sar</taxon>
        <taxon>Stramenopiles</taxon>
        <taxon>Oomycota</taxon>
        <taxon>Peronosporomycetes</taxon>
        <taxon>Peronosporales</taxon>
        <taxon>Peronosporaceae</taxon>
        <taxon>Phytophthora</taxon>
    </lineage>
</organism>
<dbReference type="OrthoDB" id="126302at2759"/>
<sequence>MVEDEEDEVEDDSDDDTEDEERNGLTKMMSLDDMIRAVSYKQLDDVAEKVAGTKGMRKFLDERVKQSLLRIAVDKVTPKALDQQLNVAAKIKGVPEDQLTFIPEYLLSQAYKELWVKRGYKLYD</sequence>
<evidence type="ECO:0000313" key="2">
    <source>
        <dbReference type="EMBL" id="KAG7399812.1"/>
    </source>
</evidence>
<dbReference type="Proteomes" id="UP000693981">
    <property type="component" value="Unassembled WGS sequence"/>
</dbReference>
<reference evidence="2" key="1">
    <citation type="submission" date="2021-02" db="EMBL/GenBank/DDBJ databases">
        <authorList>
            <person name="Palmer J.M."/>
        </authorList>
    </citation>
    <scope>NUCLEOTIDE SEQUENCE</scope>
    <source>
        <strain evidence="2">SCRP23</strain>
    </source>
</reference>
<proteinExistence type="predicted"/>
<name>A0A8T1X0L6_9STRA</name>